<dbReference type="Gene3D" id="3.10.180.10">
    <property type="entry name" value="2,3-Dihydroxybiphenyl 1,2-Dioxygenase, domain 1"/>
    <property type="match status" value="1"/>
</dbReference>
<keyword evidence="3" id="KW-1185">Reference proteome</keyword>
<feature type="domain" description="VOC" evidence="1">
    <location>
        <begin position="14"/>
        <end position="139"/>
    </location>
</feature>
<dbReference type="EMBL" id="CP002026">
    <property type="protein sequence ID" value="ADH90639.1"/>
    <property type="molecule type" value="Genomic_DNA"/>
</dbReference>
<proteinExistence type="predicted"/>
<dbReference type="STRING" id="639283.Snov_3365"/>
<dbReference type="GO" id="GO:0051213">
    <property type="term" value="F:dioxygenase activity"/>
    <property type="evidence" value="ECO:0007669"/>
    <property type="project" value="UniProtKB-KW"/>
</dbReference>
<gene>
    <name evidence="2" type="ordered locus">Snov_3365</name>
</gene>
<dbReference type="AlphaFoldDB" id="D7A8V5"/>
<dbReference type="InterPro" id="IPR004360">
    <property type="entry name" value="Glyas_Fos-R_dOase_dom"/>
</dbReference>
<dbReference type="RefSeq" id="WP_013168140.1">
    <property type="nucleotide sequence ID" value="NC_014217.1"/>
</dbReference>
<dbReference type="PROSITE" id="PS51819">
    <property type="entry name" value="VOC"/>
    <property type="match status" value="1"/>
</dbReference>
<dbReference type="InterPro" id="IPR037523">
    <property type="entry name" value="VOC_core"/>
</dbReference>
<dbReference type="eggNOG" id="COG3607">
    <property type="taxonomic scope" value="Bacteria"/>
</dbReference>
<organism evidence="2 3">
    <name type="scientific">Ancylobacter novellus (strain ATCC 8093 / DSM 506 / JCM 20403 / CCM 1077 / IAM 12100 / NBRC 12443 / NCIMB 10456)</name>
    <name type="common">Starkeya novella</name>
    <dbReference type="NCBI Taxonomy" id="639283"/>
    <lineage>
        <taxon>Bacteria</taxon>
        <taxon>Pseudomonadati</taxon>
        <taxon>Pseudomonadota</taxon>
        <taxon>Alphaproteobacteria</taxon>
        <taxon>Hyphomicrobiales</taxon>
        <taxon>Xanthobacteraceae</taxon>
        <taxon>Ancylobacter</taxon>
    </lineage>
</organism>
<dbReference type="InterPro" id="IPR029068">
    <property type="entry name" value="Glyas_Bleomycin-R_OHBP_Dase"/>
</dbReference>
<accession>D7A8V5</accession>
<protein>
    <submittedName>
        <fullName evidence="2">Glyoxalase/bleomycin resistance protein/dioxygenase</fullName>
    </submittedName>
</protein>
<dbReference type="PANTHER" id="PTHR36503:SF2">
    <property type="entry name" value="BLR2408 PROTEIN"/>
    <property type="match status" value="1"/>
</dbReference>
<evidence type="ECO:0000313" key="2">
    <source>
        <dbReference type="EMBL" id="ADH90639.1"/>
    </source>
</evidence>
<dbReference type="HOGENOM" id="CLU_046006_21_0_5"/>
<name>D7A8V5_ANCN5</name>
<dbReference type="Pfam" id="PF00903">
    <property type="entry name" value="Glyoxalase"/>
    <property type="match status" value="1"/>
</dbReference>
<evidence type="ECO:0000313" key="3">
    <source>
        <dbReference type="Proteomes" id="UP000006633"/>
    </source>
</evidence>
<dbReference type="SUPFAM" id="SSF54593">
    <property type="entry name" value="Glyoxalase/Bleomycin resistance protein/Dihydroxybiphenyl dioxygenase"/>
    <property type="match status" value="1"/>
</dbReference>
<sequence>MSDTPTQPQSAPPRMIFVNLPVRDLDRAIAFYEAVGATKNPQFSDDTAACMVISETIFVMVLTHPKFAQFTPKPIADAHASSQVLIALSMDGREAVDAVVTNAVAAGGKADPGPVQDLGFMYSRSFEDPDGHIWEAVWMNMQAADAGTAEAY</sequence>
<dbReference type="PANTHER" id="PTHR36503">
    <property type="entry name" value="BLR2520 PROTEIN"/>
    <property type="match status" value="1"/>
</dbReference>
<reference evidence="2 3" key="1">
    <citation type="journal article" date="2012" name="Stand. Genomic Sci.">
        <title>Complete genome sequence of the facultatively chemolithoautotrophic and methylotrophic alpha Proteobacterium Starkeya novella type strain (ATCC 8093(T)).</title>
        <authorList>
            <person name="Kappler U."/>
            <person name="Davenport K."/>
            <person name="Beatson S."/>
            <person name="Lucas S."/>
            <person name="Lapidus A."/>
            <person name="Copeland A."/>
            <person name="Berry K.W."/>
            <person name="Glavina Del Rio T."/>
            <person name="Hammon N."/>
            <person name="Dalin E."/>
            <person name="Tice H."/>
            <person name="Pitluck S."/>
            <person name="Richardson P."/>
            <person name="Bruce D."/>
            <person name="Goodwin L.A."/>
            <person name="Han C."/>
            <person name="Tapia R."/>
            <person name="Detter J.C."/>
            <person name="Chang Y.J."/>
            <person name="Jeffries C.D."/>
            <person name="Land M."/>
            <person name="Hauser L."/>
            <person name="Kyrpides N.C."/>
            <person name="Goker M."/>
            <person name="Ivanova N."/>
            <person name="Klenk H.P."/>
            <person name="Woyke T."/>
        </authorList>
    </citation>
    <scope>NUCLEOTIDE SEQUENCE [LARGE SCALE GENOMIC DNA]</scope>
    <source>
        <strain evidence="3">ATCC 8093 / DSM 506 / JCM 20403 / CCM 1077 / IAM 12100 / NBRC 12443 / NCIMB 10456</strain>
    </source>
</reference>
<dbReference type="CDD" id="cd09012">
    <property type="entry name" value="VOC_like"/>
    <property type="match status" value="1"/>
</dbReference>
<dbReference type="OrthoDB" id="9798430at2"/>
<evidence type="ECO:0000259" key="1">
    <source>
        <dbReference type="PROSITE" id="PS51819"/>
    </source>
</evidence>
<dbReference type="KEGG" id="sno:Snov_3365"/>
<dbReference type="Proteomes" id="UP000006633">
    <property type="component" value="Chromosome"/>
</dbReference>